<dbReference type="EMBL" id="LXQA010343622">
    <property type="protein sequence ID" value="MCI45390.1"/>
    <property type="molecule type" value="Genomic_DNA"/>
</dbReference>
<accession>A0A392SBQ6</accession>
<dbReference type="AlphaFoldDB" id="A0A392SBQ6"/>
<reference evidence="2 3" key="1">
    <citation type="journal article" date="2018" name="Front. Plant Sci.">
        <title>Red Clover (Trifolium pratense) and Zigzag Clover (T. medium) - A Picture of Genomic Similarities and Differences.</title>
        <authorList>
            <person name="Dluhosova J."/>
            <person name="Istvanek J."/>
            <person name="Nedelnik J."/>
            <person name="Repkova J."/>
        </authorList>
    </citation>
    <scope>NUCLEOTIDE SEQUENCE [LARGE SCALE GENOMIC DNA]</scope>
    <source>
        <strain evidence="3">cv. 10/8</strain>
        <tissue evidence="2">Leaf</tissue>
    </source>
</reference>
<protein>
    <submittedName>
        <fullName evidence="2">Uncharacterized protein</fullName>
    </submittedName>
</protein>
<feature type="compositionally biased region" description="Gly residues" evidence="1">
    <location>
        <begin position="10"/>
        <end position="30"/>
    </location>
</feature>
<feature type="non-terminal residue" evidence="2">
    <location>
        <position position="30"/>
    </location>
</feature>
<comment type="caution">
    <text evidence="2">The sequence shown here is derived from an EMBL/GenBank/DDBJ whole genome shotgun (WGS) entry which is preliminary data.</text>
</comment>
<evidence type="ECO:0000313" key="3">
    <source>
        <dbReference type="Proteomes" id="UP000265520"/>
    </source>
</evidence>
<proteinExistence type="predicted"/>
<evidence type="ECO:0000256" key="1">
    <source>
        <dbReference type="SAM" id="MobiDB-lite"/>
    </source>
</evidence>
<keyword evidence="3" id="KW-1185">Reference proteome</keyword>
<name>A0A392SBQ6_9FABA</name>
<organism evidence="2 3">
    <name type="scientific">Trifolium medium</name>
    <dbReference type="NCBI Taxonomy" id="97028"/>
    <lineage>
        <taxon>Eukaryota</taxon>
        <taxon>Viridiplantae</taxon>
        <taxon>Streptophyta</taxon>
        <taxon>Embryophyta</taxon>
        <taxon>Tracheophyta</taxon>
        <taxon>Spermatophyta</taxon>
        <taxon>Magnoliopsida</taxon>
        <taxon>eudicotyledons</taxon>
        <taxon>Gunneridae</taxon>
        <taxon>Pentapetalae</taxon>
        <taxon>rosids</taxon>
        <taxon>fabids</taxon>
        <taxon>Fabales</taxon>
        <taxon>Fabaceae</taxon>
        <taxon>Papilionoideae</taxon>
        <taxon>50 kb inversion clade</taxon>
        <taxon>NPAAA clade</taxon>
        <taxon>Hologalegina</taxon>
        <taxon>IRL clade</taxon>
        <taxon>Trifolieae</taxon>
        <taxon>Trifolium</taxon>
    </lineage>
</organism>
<dbReference type="Proteomes" id="UP000265520">
    <property type="component" value="Unassembled WGS sequence"/>
</dbReference>
<evidence type="ECO:0000313" key="2">
    <source>
        <dbReference type="EMBL" id="MCI45390.1"/>
    </source>
</evidence>
<feature type="region of interest" description="Disordered" evidence="1">
    <location>
        <begin position="1"/>
        <end position="30"/>
    </location>
</feature>
<sequence>MGSDESVPEEGGGVENAVEDGGGIGESGSG</sequence>